<feature type="transmembrane region" description="Helical" evidence="1">
    <location>
        <begin position="133"/>
        <end position="154"/>
    </location>
</feature>
<evidence type="ECO:0000313" key="3">
    <source>
        <dbReference type="Proteomes" id="UP001362999"/>
    </source>
</evidence>
<accession>A0AAW0BNH1</accession>
<proteinExistence type="predicted"/>
<feature type="transmembrane region" description="Helical" evidence="1">
    <location>
        <begin position="82"/>
        <end position="100"/>
    </location>
</feature>
<name>A0AAW0BNH1_9AGAR</name>
<gene>
    <name evidence="2" type="ORF">R3P38DRAFT_3520920</name>
</gene>
<keyword evidence="1" id="KW-0812">Transmembrane</keyword>
<dbReference type="Proteomes" id="UP001362999">
    <property type="component" value="Unassembled WGS sequence"/>
</dbReference>
<reference evidence="2 3" key="1">
    <citation type="journal article" date="2024" name="J Genomics">
        <title>Draft genome sequencing and assembly of Favolaschia claudopus CIRM-BRFM 2984 isolated from oak limbs.</title>
        <authorList>
            <person name="Navarro D."/>
            <person name="Drula E."/>
            <person name="Chaduli D."/>
            <person name="Cazenave R."/>
            <person name="Ahrendt S."/>
            <person name="Wang J."/>
            <person name="Lipzen A."/>
            <person name="Daum C."/>
            <person name="Barry K."/>
            <person name="Grigoriev I.V."/>
            <person name="Favel A."/>
            <person name="Rosso M.N."/>
            <person name="Martin F."/>
        </authorList>
    </citation>
    <scope>NUCLEOTIDE SEQUENCE [LARGE SCALE GENOMIC DNA]</scope>
    <source>
        <strain evidence="2 3">CIRM-BRFM 2984</strain>
    </source>
</reference>
<keyword evidence="1" id="KW-0472">Membrane</keyword>
<keyword evidence="1" id="KW-1133">Transmembrane helix</keyword>
<dbReference type="EMBL" id="JAWWNJ010000029">
    <property type="protein sequence ID" value="KAK7027785.1"/>
    <property type="molecule type" value="Genomic_DNA"/>
</dbReference>
<dbReference type="AlphaFoldDB" id="A0AAW0BNH1"/>
<protein>
    <submittedName>
        <fullName evidence="2">Uncharacterized protein</fullName>
    </submittedName>
</protein>
<feature type="transmembrane region" description="Helical" evidence="1">
    <location>
        <begin position="39"/>
        <end position="61"/>
    </location>
</feature>
<evidence type="ECO:0000313" key="2">
    <source>
        <dbReference type="EMBL" id="KAK7027785.1"/>
    </source>
</evidence>
<sequence length="158" mass="16779">MANVSPFLDTNFLLILRSSIPTDEPPKLVAAQLSAWNTALASAAVISTLFCGIAAQFLGVIRQDDATQNAIGSRLTLVHMSSYLAILFNGIATVASGILIDSLGDTVLNQASSKYQGNGNTISYMWATEDRTFSIVITAVFTPVILILAVTTLADGRR</sequence>
<keyword evidence="3" id="KW-1185">Reference proteome</keyword>
<organism evidence="2 3">
    <name type="scientific">Favolaschia claudopus</name>
    <dbReference type="NCBI Taxonomy" id="2862362"/>
    <lineage>
        <taxon>Eukaryota</taxon>
        <taxon>Fungi</taxon>
        <taxon>Dikarya</taxon>
        <taxon>Basidiomycota</taxon>
        <taxon>Agaricomycotina</taxon>
        <taxon>Agaricomycetes</taxon>
        <taxon>Agaricomycetidae</taxon>
        <taxon>Agaricales</taxon>
        <taxon>Marasmiineae</taxon>
        <taxon>Mycenaceae</taxon>
        <taxon>Favolaschia</taxon>
    </lineage>
</organism>
<comment type="caution">
    <text evidence="2">The sequence shown here is derived from an EMBL/GenBank/DDBJ whole genome shotgun (WGS) entry which is preliminary data.</text>
</comment>
<evidence type="ECO:0000256" key="1">
    <source>
        <dbReference type="SAM" id="Phobius"/>
    </source>
</evidence>